<organism evidence="8 10">
    <name type="scientific">Tepidimonas ignava</name>
    <dbReference type="NCBI Taxonomy" id="114249"/>
    <lineage>
        <taxon>Bacteria</taxon>
        <taxon>Pseudomonadati</taxon>
        <taxon>Pseudomonadota</taxon>
        <taxon>Betaproteobacteria</taxon>
        <taxon>Burkholderiales</taxon>
        <taxon>Tepidimonas</taxon>
    </lineage>
</organism>
<dbReference type="OrthoDB" id="9784202at2"/>
<dbReference type="PANTHER" id="PTHR30086:SF15">
    <property type="entry name" value="LEUCINE EFFLUX PROTEIN"/>
    <property type="match status" value="1"/>
</dbReference>
<feature type="transmembrane region" description="Helical" evidence="7">
    <location>
        <begin position="12"/>
        <end position="32"/>
    </location>
</feature>
<dbReference type="EMBL" id="SMAH01000002">
    <property type="protein sequence ID" value="TCS99408.1"/>
    <property type="molecule type" value="Genomic_DNA"/>
</dbReference>
<dbReference type="Pfam" id="PF01810">
    <property type="entry name" value="LysE"/>
    <property type="match status" value="1"/>
</dbReference>
<keyword evidence="11" id="KW-1185">Reference proteome</keyword>
<dbReference type="Proteomes" id="UP000315577">
    <property type="component" value="Unassembled WGS sequence"/>
</dbReference>
<dbReference type="GO" id="GO:0005886">
    <property type="term" value="C:plasma membrane"/>
    <property type="evidence" value="ECO:0007669"/>
    <property type="project" value="UniProtKB-SubCell"/>
</dbReference>
<dbReference type="RefSeq" id="WP_132961557.1">
    <property type="nucleotide sequence ID" value="NZ_SMAH01000002.1"/>
</dbReference>
<dbReference type="EMBL" id="VJNC01000001">
    <property type="protein sequence ID" value="TSE24235.1"/>
    <property type="molecule type" value="Genomic_DNA"/>
</dbReference>
<dbReference type="GO" id="GO:0015820">
    <property type="term" value="P:L-leucine transport"/>
    <property type="evidence" value="ECO:0007669"/>
    <property type="project" value="TreeGrafter"/>
</dbReference>
<feature type="transmembrane region" description="Helical" evidence="7">
    <location>
        <begin position="163"/>
        <end position="190"/>
    </location>
</feature>
<evidence type="ECO:0000256" key="6">
    <source>
        <dbReference type="ARBA" id="ARBA00023136"/>
    </source>
</evidence>
<dbReference type="PIRSF" id="PIRSF006324">
    <property type="entry name" value="LeuE"/>
    <property type="match status" value="1"/>
</dbReference>
<feature type="transmembrane region" description="Helical" evidence="7">
    <location>
        <begin position="44"/>
        <end position="65"/>
    </location>
</feature>
<evidence type="ECO:0000256" key="5">
    <source>
        <dbReference type="ARBA" id="ARBA00022989"/>
    </source>
</evidence>
<comment type="similarity">
    <text evidence="2">Belongs to the Rht family.</text>
</comment>
<dbReference type="PANTHER" id="PTHR30086">
    <property type="entry name" value="ARGININE EXPORTER PROTEIN ARGO"/>
    <property type="match status" value="1"/>
</dbReference>
<feature type="transmembrane region" description="Helical" evidence="7">
    <location>
        <begin position="71"/>
        <end position="92"/>
    </location>
</feature>
<comment type="caution">
    <text evidence="8">The sequence shown here is derived from an EMBL/GenBank/DDBJ whole genome shotgun (WGS) entry which is preliminary data.</text>
</comment>
<keyword evidence="3" id="KW-1003">Cell membrane</keyword>
<keyword evidence="5 7" id="KW-1133">Transmembrane helix</keyword>
<feature type="transmembrane region" description="Helical" evidence="7">
    <location>
        <begin position="202"/>
        <end position="223"/>
    </location>
</feature>
<evidence type="ECO:0000313" key="8">
    <source>
        <dbReference type="EMBL" id="TCS99408.1"/>
    </source>
</evidence>
<evidence type="ECO:0000256" key="3">
    <source>
        <dbReference type="ARBA" id="ARBA00022475"/>
    </source>
</evidence>
<reference evidence="9 11" key="2">
    <citation type="submission" date="2019-07" db="EMBL/GenBank/DDBJ databases">
        <title>Tepidimonas ignava SPS-1037 draft genome.</title>
        <authorList>
            <person name="Da Costa M.S."/>
            <person name="Froufe H.J.C."/>
            <person name="Egas C."/>
            <person name="Albuquerque L."/>
        </authorList>
    </citation>
    <scope>NUCLEOTIDE SEQUENCE [LARGE SCALE GENOMIC DNA]</scope>
    <source>
        <strain evidence="9 11">SPS-1037</strain>
    </source>
</reference>
<evidence type="ECO:0000313" key="11">
    <source>
        <dbReference type="Proteomes" id="UP000315577"/>
    </source>
</evidence>
<evidence type="ECO:0000313" key="10">
    <source>
        <dbReference type="Proteomes" id="UP000295536"/>
    </source>
</evidence>
<keyword evidence="6 7" id="KW-0472">Membrane</keyword>
<dbReference type="Proteomes" id="UP000295536">
    <property type="component" value="Unassembled WGS sequence"/>
</dbReference>
<dbReference type="AlphaFoldDB" id="A0A4R3LIV5"/>
<gene>
    <name evidence="9" type="primary">leuE</name>
    <name evidence="8" type="ORF">EDC36_10285</name>
    <name evidence="9" type="ORF">Tigna_00238</name>
</gene>
<dbReference type="GO" id="GO:0015190">
    <property type="term" value="F:L-leucine transmembrane transporter activity"/>
    <property type="evidence" value="ECO:0007669"/>
    <property type="project" value="TreeGrafter"/>
</dbReference>
<accession>A0A4R3LIV5</accession>
<dbReference type="InterPro" id="IPR001123">
    <property type="entry name" value="LeuE-type"/>
</dbReference>
<evidence type="ECO:0000313" key="9">
    <source>
        <dbReference type="EMBL" id="TSE24235.1"/>
    </source>
</evidence>
<keyword evidence="4 7" id="KW-0812">Transmembrane</keyword>
<name>A0A4R3LIV5_9BURK</name>
<evidence type="ECO:0000256" key="4">
    <source>
        <dbReference type="ARBA" id="ARBA00022692"/>
    </source>
</evidence>
<proteinExistence type="inferred from homology"/>
<dbReference type="NCBIfam" id="NF008201">
    <property type="entry name" value="PRK10958.1"/>
    <property type="match status" value="1"/>
</dbReference>
<evidence type="ECO:0000256" key="1">
    <source>
        <dbReference type="ARBA" id="ARBA00004651"/>
    </source>
</evidence>
<evidence type="ECO:0000256" key="2">
    <source>
        <dbReference type="ARBA" id="ARBA00007928"/>
    </source>
</evidence>
<sequence>MLGITDLTTFVIGTIVIVLLPGPNSMYVLSVASRHGVWRGYQAACGVFVGDTILMALSAAGLASVLTANPWVFMAVKYAGAAYLAWIGLGLLRGAWQGWRAGAAGPVRVDTTPAAEPALPSNGWRAALGSPFRRALSISLLNPKAIFFFISFFVQFVDPAYPWPVISFVALGTIVQVASALYLSALIFAGDRLAQAFRARRQLAAVLNAVVGGVFIGFGVRLARATSP</sequence>
<reference evidence="8 10" key="1">
    <citation type="submission" date="2019-03" db="EMBL/GenBank/DDBJ databases">
        <title>Genomic Encyclopedia of Type Strains, Phase IV (KMG-IV): sequencing the most valuable type-strain genomes for metagenomic binning, comparative biology and taxonomic classification.</title>
        <authorList>
            <person name="Goeker M."/>
        </authorList>
    </citation>
    <scope>NUCLEOTIDE SEQUENCE [LARGE SCALE GENOMIC DNA]</scope>
    <source>
        <strain evidence="8 10">DSM 12034</strain>
    </source>
</reference>
<evidence type="ECO:0000256" key="7">
    <source>
        <dbReference type="SAM" id="Phobius"/>
    </source>
</evidence>
<comment type="subcellular location">
    <subcellularLocation>
        <location evidence="1">Cell membrane</location>
        <topology evidence="1">Multi-pass membrane protein</topology>
    </subcellularLocation>
</comment>
<feature type="transmembrane region" description="Helical" evidence="7">
    <location>
        <begin position="135"/>
        <end position="157"/>
    </location>
</feature>
<protein>
    <submittedName>
        <fullName evidence="8">Leucine efflux protein</fullName>
    </submittedName>
</protein>